<dbReference type="GO" id="GO:0000160">
    <property type="term" value="P:phosphorelay signal transduction system"/>
    <property type="evidence" value="ECO:0007669"/>
    <property type="project" value="InterPro"/>
</dbReference>
<evidence type="ECO:0000259" key="2">
    <source>
        <dbReference type="PROSITE" id="PS50110"/>
    </source>
</evidence>
<dbReference type="SUPFAM" id="SSF52172">
    <property type="entry name" value="CheY-like"/>
    <property type="match status" value="1"/>
</dbReference>
<keyword evidence="4" id="KW-1185">Reference proteome</keyword>
<proteinExistence type="predicted"/>
<evidence type="ECO:0000313" key="3">
    <source>
        <dbReference type="EMBL" id="MBB3048658.1"/>
    </source>
</evidence>
<feature type="domain" description="Response regulatory" evidence="2">
    <location>
        <begin position="18"/>
        <end position="146"/>
    </location>
</feature>
<dbReference type="RefSeq" id="WP_183411428.1">
    <property type="nucleotide sequence ID" value="NZ_JACHWY010000003.1"/>
</dbReference>
<dbReference type="AlphaFoldDB" id="A0A7W4W7X4"/>
<dbReference type="EMBL" id="JACHWY010000003">
    <property type="protein sequence ID" value="MBB3048658.1"/>
    <property type="molecule type" value="Genomic_DNA"/>
</dbReference>
<dbReference type="Pfam" id="PF00072">
    <property type="entry name" value="Response_reg"/>
    <property type="match status" value="1"/>
</dbReference>
<dbReference type="Gene3D" id="3.40.50.2300">
    <property type="match status" value="1"/>
</dbReference>
<sequence length="164" mass="18043">MAPGNSLDPTRRQRRPVQILLAEDSLGDVVLVRKALEAIEVPFELTVVSHGEALLSHLVDALKLDGKNSLPFPDLVLIDLNMPRLDGFKALELISQQEACRQLPLVVISSSSNPEDVTLAYELGADGFIDKALGPAGFIEQLKFIEHYWSREGLIINPGPQSRH</sequence>
<protein>
    <submittedName>
        <fullName evidence="3">CheY-like chemotaxis protein</fullName>
    </submittedName>
</protein>
<reference evidence="3 4" key="1">
    <citation type="submission" date="2020-08" db="EMBL/GenBank/DDBJ databases">
        <title>Genomic Encyclopedia of Type Strains, Phase III (KMG-III): the genomes of soil and plant-associated and newly described type strains.</title>
        <authorList>
            <person name="Whitman W."/>
        </authorList>
    </citation>
    <scope>NUCLEOTIDE SEQUENCE [LARGE SCALE GENOMIC DNA]</scope>
    <source>
        <strain evidence="3 4">CECT 8654</strain>
    </source>
</reference>
<organism evidence="3 4">
    <name type="scientific">Litorivivens lipolytica</name>
    <dbReference type="NCBI Taxonomy" id="1524264"/>
    <lineage>
        <taxon>Bacteria</taxon>
        <taxon>Pseudomonadati</taxon>
        <taxon>Pseudomonadota</taxon>
        <taxon>Gammaproteobacteria</taxon>
        <taxon>Litorivivens</taxon>
    </lineage>
</organism>
<dbReference type="SMART" id="SM00448">
    <property type="entry name" value="REC"/>
    <property type="match status" value="1"/>
</dbReference>
<gene>
    <name evidence="3" type="ORF">FHR99_002932</name>
</gene>
<accession>A0A7W4W7X4</accession>
<dbReference type="CDD" id="cd17557">
    <property type="entry name" value="REC_Rcp-like"/>
    <property type="match status" value="1"/>
</dbReference>
<keyword evidence="1" id="KW-0597">Phosphoprotein</keyword>
<evidence type="ECO:0000256" key="1">
    <source>
        <dbReference type="PROSITE-ProRule" id="PRU00169"/>
    </source>
</evidence>
<dbReference type="InterPro" id="IPR052893">
    <property type="entry name" value="TCS_response_regulator"/>
</dbReference>
<dbReference type="PANTHER" id="PTHR44520:SF2">
    <property type="entry name" value="RESPONSE REGULATOR RCP1"/>
    <property type="match status" value="1"/>
</dbReference>
<dbReference type="PROSITE" id="PS50110">
    <property type="entry name" value="RESPONSE_REGULATORY"/>
    <property type="match status" value="1"/>
</dbReference>
<dbReference type="InterPro" id="IPR001789">
    <property type="entry name" value="Sig_transdc_resp-reg_receiver"/>
</dbReference>
<evidence type="ECO:0000313" key="4">
    <source>
        <dbReference type="Proteomes" id="UP000537130"/>
    </source>
</evidence>
<dbReference type="InterPro" id="IPR011006">
    <property type="entry name" value="CheY-like_superfamily"/>
</dbReference>
<name>A0A7W4W7X4_9GAMM</name>
<comment type="caution">
    <text evidence="3">The sequence shown here is derived from an EMBL/GenBank/DDBJ whole genome shotgun (WGS) entry which is preliminary data.</text>
</comment>
<dbReference type="Proteomes" id="UP000537130">
    <property type="component" value="Unassembled WGS sequence"/>
</dbReference>
<feature type="modified residue" description="4-aspartylphosphate" evidence="1">
    <location>
        <position position="79"/>
    </location>
</feature>
<dbReference type="PANTHER" id="PTHR44520">
    <property type="entry name" value="RESPONSE REGULATOR RCP1-RELATED"/>
    <property type="match status" value="1"/>
</dbReference>